<dbReference type="EMBL" id="QFYQ01000001">
    <property type="protein sequence ID" value="RAK53149.1"/>
    <property type="molecule type" value="Genomic_DNA"/>
</dbReference>
<keyword evidence="2" id="KW-1185">Reference proteome</keyword>
<protein>
    <recommendedName>
        <fullName evidence="3">Transcriptional regulator</fullName>
    </recommendedName>
</protein>
<evidence type="ECO:0000313" key="2">
    <source>
        <dbReference type="Proteomes" id="UP000249254"/>
    </source>
</evidence>
<dbReference type="Proteomes" id="UP000249254">
    <property type="component" value="Unassembled WGS sequence"/>
</dbReference>
<organism evidence="1 2">
    <name type="scientific">Phenylobacterium soli</name>
    <dbReference type="NCBI Taxonomy" id="2170551"/>
    <lineage>
        <taxon>Bacteria</taxon>
        <taxon>Pseudomonadati</taxon>
        <taxon>Pseudomonadota</taxon>
        <taxon>Alphaproteobacteria</taxon>
        <taxon>Caulobacterales</taxon>
        <taxon>Caulobacteraceae</taxon>
        <taxon>Phenylobacterium</taxon>
    </lineage>
</organism>
<accession>A0A328AES6</accession>
<sequence length="125" mass="14267">MSDEQDLAVFVREHVRSVWALELLLVLKRDAERCWDAADLVRELRASTMLVNDNLQRFARAGVAVRDDTGCWRYRPAAPVIADLCEQLEAAYRERPVAIINLISAPRDPLRSLADAFKFRRGEGE</sequence>
<evidence type="ECO:0008006" key="3">
    <source>
        <dbReference type="Google" id="ProtNLM"/>
    </source>
</evidence>
<dbReference type="RefSeq" id="WP_111526902.1">
    <property type="nucleotide sequence ID" value="NZ_JBHRSG010000001.1"/>
</dbReference>
<name>A0A328AES6_9CAUL</name>
<reference evidence="2" key="1">
    <citation type="submission" date="2018-05" db="EMBL/GenBank/DDBJ databases">
        <authorList>
            <person name="Li X."/>
        </authorList>
    </citation>
    <scope>NUCLEOTIDE SEQUENCE [LARGE SCALE GENOMIC DNA]</scope>
    <source>
        <strain evidence="2">LX32</strain>
    </source>
</reference>
<proteinExistence type="predicted"/>
<comment type="caution">
    <text evidence="1">The sequence shown here is derived from an EMBL/GenBank/DDBJ whole genome shotgun (WGS) entry which is preliminary data.</text>
</comment>
<dbReference type="OrthoDB" id="8453752at2"/>
<evidence type="ECO:0000313" key="1">
    <source>
        <dbReference type="EMBL" id="RAK53149.1"/>
    </source>
</evidence>
<dbReference type="AlphaFoldDB" id="A0A328AES6"/>
<gene>
    <name evidence="1" type="ORF">DJ017_00685</name>
</gene>